<dbReference type="Pfam" id="PF08282">
    <property type="entry name" value="Hydrolase_3"/>
    <property type="match status" value="1"/>
</dbReference>
<dbReference type="GO" id="GO:0016791">
    <property type="term" value="F:phosphatase activity"/>
    <property type="evidence" value="ECO:0007669"/>
    <property type="project" value="TreeGrafter"/>
</dbReference>
<evidence type="ECO:0000313" key="1">
    <source>
        <dbReference type="EMBL" id="EMD16246.1"/>
    </source>
</evidence>
<organism evidence="1 2">
    <name type="scientific">Eggerthia catenaformis OT 569 = DSM 20559</name>
    <dbReference type="NCBI Taxonomy" id="999415"/>
    <lineage>
        <taxon>Bacteria</taxon>
        <taxon>Bacillati</taxon>
        <taxon>Bacillota</taxon>
        <taxon>Erysipelotrichia</taxon>
        <taxon>Erysipelotrichales</taxon>
        <taxon>Coprobacillaceae</taxon>
        <taxon>Eggerthia</taxon>
    </lineage>
</organism>
<dbReference type="SFLD" id="SFLDS00003">
    <property type="entry name" value="Haloacid_Dehalogenase"/>
    <property type="match status" value="1"/>
</dbReference>
<dbReference type="EMBL" id="AGEJ01000024">
    <property type="protein sequence ID" value="EMD16246.1"/>
    <property type="molecule type" value="Genomic_DNA"/>
</dbReference>
<evidence type="ECO:0000313" key="2">
    <source>
        <dbReference type="Proteomes" id="UP000011758"/>
    </source>
</evidence>
<dbReference type="PANTHER" id="PTHR10000">
    <property type="entry name" value="PHOSPHOSERINE PHOSPHATASE"/>
    <property type="match status" value="1"/>
</dbReference>
<protein>
    <submittedName>
        <fullName evidence="1">Cof-like hydrolase</fullName>
    </submittedName>
</protein>
<dbReference type="InterPro" id="IPR006379">
    <property type="entry name" value="HAD-SF_hydro_IIB"/>
</dbReference>
<keyword evidence="2" id="KW-1185">Reference proteome</keyword>
<dbReference type="GO" id="GO:0005829">
    <property type="term" value="C:cytosol"/>
    <property type="evidence" value="ECO:0007669"/>
    <property type="project" value="TreeGrafter"/>
</dbReference>
<dbReference type="CDD" id="cd07516">
    <property type="entry name" value="HAD_Pase"/>
    <property type="match status" value="1"/>
</dbReference>
<dbReference type="OrthoDB" id="9814970at2"/>
<dbReference type="AlphaFoldDB" id="M2Q1T5"/>
<accession>M2Q1T5</accession>
<name>M2Q1T5_9FIRM</name>
<dbReference type="PANTHER" id="PTHR10000:SF8">
    <property type="entry name" value="HAD SUPERFAMILY HYDROLASE-LIKE, TYPE 3"/>
    <property type="match status" value="1"/>
</dbReference>
<dbReference type="Proteomes" id="UP000011758">
    <property type="component" value="Unassembled WGS sequence"/>
</dbReference>
<dbReference type="NCBIfam" id="TIGR01484">
    <property type="entry name" value="HAD-SF-IIB"/>
    <property type="match status" value="1"/>
</dbReference>
<dbReference type="InterPro" id="IPR000150">
    <property type="entry name" value="Cof"/>
</dbReference>
<comment type="caution">
    <text evidence="1">The sequence shown here is derived from an EMBL/GenBank/DDBJ whole genome shotgun (WGS) entry which is preliminary data.</text>
</comment>
<dbReference type="Gene3D" id="3.40.50.1000">
    <property type="entry name" value="HAD superfamily/HAD-like"/>
    <property type="match status" value="1"/>
</dbReference>
<keyword evidence="1" id="KW-0378">Hydrolase</keyword>
<dbReference type="PROSITE" id="PS01229">
    <property type="entry name" value="COF_2"/>
    <property type="match status" value="1"/>
</dbReference>
<reference evidence="1 2" key="1">
    <citation type="submission" date="2013-02" db="EMBL/GenBank/DDBJ databases">
        <title>The Genome Sequence of Lactobacillus catenaformis F0143.</title>
        <authorList>
            <consortium name="The Broad Institute Genome Sequencing Platform"/>
            <person name="Earl A."/>
            <person name="Ward D."/>
            <person name="Feldgarden M."/>
            <person name="Gevers D."/>
            <person name="Izard J."/>
            <person name="Blanton J.M."/>
            <person name="Mathney J."/>
            <person name="Dewhirst F.E."/>
            <person name="Young S.K."/>
            <person name="Zeng Q."/>
            <person name="Gargeya S."/>
            <person name="Fitzgerald M."/>
            <person name="Haas B."/>
            <person name="Abouelleil A."/>
            <person name="Alvarado L."/>
            <person name="Arachchi H.M."/>
            <person name="Berlin A."/>
            <person name="Chapman S.B."/>
            <person name="Gearin G."/>
            <person name="Goldberg J."/>
            <person name="Griggs A."/>
            <person name="Gujja S."/>
            <person name="Hansen M."/>
            <person name="Heiman D."/>
            <person name="Howarth C."/>
            <person name="Larimer J."/>
            <person name="Lui A."/>
            <person name="MacDonald P.J.P."/>
            <person name="McCowen C."/>
            <person name="Montmayeur A."/>
            <person name="Murphy C."/>
            <person name="Neiman D."/>
            <person name="Pearson M."/>
            <person name="Priest M."/>
            <person name="Roberts A."/>
            <person name="Saif S."/>
            <person name="Shea T."/>
            <person name="Sisk P."/>
            <person name="Stolte C."/>
            <person name="Sykes S."/>
            <person name="Wortman J."/>
            <person name="Nusbaum C."/>
            <person name="Birren B."/>
        </authorList>
    </citation>
    <scope>NUCLEOTIDE SEQUENCE [LARGE SCALE GENOMIC DNA]</scope>
    <source>
        <strain evidence="1 2">OT 569</strain>
    </source>
</reference>
<proteinExistence type="predicted"/>
<dbReference type="InterPro" id="IPR036412">
    <property type="entry name" value="HAD-like_sf"/>
</dbReference>
<sequence>METIVFSDIDGTLLNDHHQITPLTMQALHTLKIKNIPFVIVSARSPSGIYPIIEKNNIYCDIICYSGGLILDHNRTIIYNQGFSKDYASQIITYLENNKMDCTWNIYSLDQWIVKDKNDPRVKHEERIVEALSTQGSLENIQNDVNKILLMCNPKSILSIQSKLQDLFDNVTISQSSDILLEINAKGVNKAYAIKKLCEIKQIDIKKSIAFGDQFNDEEMLKCAGYPFLMDNAPDELKKIIKNHTQSNNEDGIYYALKKLNII</sequence>
<dbReference type="GO" id="GO:0000287">
    <property type="term" value="F:magnesium ion binding"/>
    <property type="evidence" value="ECO:0007669"/>
    <property type="project" value="TreeGrafter"/>
</dbReference>
<dbReference type="SFLD" id="SFLDG01140">
    <property type="entry name" value="C2.B:_Phosphomannomutase_and_P"/>
    <property type="match status" value="1"/>
</dbReference>
<dbReference type="STRING" id="999415.HMPREF9943_01649"/>
<dbReference type="NCBIfam" id="TIGR00099">
    <property type="entry name" value="Cof-subfamily"/>
    <property type="match status" value="1"/>
</dbReference>
<dbReference type="PATRIC" id="fig|999415.3.peg.1676"/>
<dbReference type="PROSITE" id="PS01228">
    <property type="entry name" value="COF_1"/>
    <property type="match status" value="1"/>
</dbReference>
<gene>
    <name evidence="1" type="ORF">HMPREF9943_01649</name>
</gene>
<dbReference type="SUPFAM" id="SSF56784">
    <property type="entry name" value="HAD-like"/>
    <property type="match status" value="1"/>
</dbReference>
<dbReference type="BioCyc" id="ECAT999415-HMP:GTTI-1710-MONOMER"/>
<dbReference type="RefSeq" id="WP_004803953.1">
    <property type="nucleotide sequence ID" value="NZ_AUGJ01000021.1"/>
</dbReference>
<dbReference type="eggNOG" id="COG0561">
    <property type="taxonomic scope" value="Bacteria"/>
</dbReference>
<dbReference type="Gene3D" id="3.30.1240.10">
    <property type="match status" value="1"/>
</dbReference>
<dbReference type="InterPro" id="IPR023214">
    <property type="entry name" value="HAD_sf"/>
</dbReference>